<evidence type="ECO:0000313" key="2">
    <source>
        <dbReference type="Proteomes" id="UP000287651"/>
    </source>
</evidence>
<reference evidence="1 2" key="1">
    <citation type="journal article" date="2014" name="Agronomy (Basel)">
        <title>A Draft Genome Sequence for Ensete ventricosum, the Drought-Tolerant Tree Against Hunger.</title>
        <authorList>
            <person name="Harrison J."/>
            <person name="Moore K.A."/>
            <person name="Paszkiewicz K."/>
            <person name="Jones T."/>
            <person name="Grant M."/>
            <person name="Ambacheew D."/>
            <person name="Muzemil S."/>
            <person name="Studholme D.J."/>
        </authorList>
    </citation>
    <scope>NUCLEOTIDE SEQUENCE [LARGE SCALE GENOMIC DNA]</scope>
</reference>
<gene>
    <name evidence="1" type="ORF">B296_00005410</name>
</gene>
<dbReference type="EMBL" id="AMZH03002364">
    <property type="protein sequence ID" value="RRT75836.1"/>
    <property type="molecule type" value="Genomic_DNA"/>
</dbReference>
<accession>A0A427AI09</accession>
<dbReference type="Proteomes" id="UP000287651">
    <property type="component" value="Unassembled WGS sequence"/>
</dbReference>
<protein>
    <submittedName>
        <fullName evidence="1">Uncharacterized protein</fullName>
    </submittedName>
</protein>
<proteinExistence type="predicted"/>
<sequence>MMLLLRFPNSGIRAKDFMRKIGFKLRVMRLNRVDYFMHSCCVFATRKGAGRPWPGPLQGRSTVARASVGVAARGQVVGGALACCQLTRGGTCPQSGSRGSAHRGVACGNDTCPPSRCCLRAATANGAQD</sequence>
<organism evidence="1 2">
    <name type="scientific">Ensete ventricosum</name>
    <name type="common">Abyssinian banana</name>
    <name type="synonym">Musa ensete</name>
    <dbReference type="NCBI Taxonomy" id="4639"/>
    <lineage>
        <taxon>Eukaryota</taxon>
        <taxon>Viridiplantae</taxon>
        <taxon>Streptophyta</taxon>
        <taxon>Embryophyta</taxon>
        <taxon>Tracheophyta</taxon>
        <taxon>Spermatophyta</taxon>
        <taxon>Magnoliopsida</taxon>
        <taxon>Liliopsida</taxon>
        <taxon>Zingiberales</taxon>
        <taxon>Musaceae</taxon>
        <taxon>Ensete</taxon>
    </lineage>
</organism>
<dbReference type="AlphaFoldDB" id="A0A427AI09"/>
<evidence type="ECO:0000313" key="1">
    <source>
        <dbReference type="EMBL" id="RRT75836.1"/>
    </source>
</evidence>
<comment type="caution">
    <text evidence="1">The sequence shown here is derived from an EMBL/GenBank/DDBJ whole genome shotgun (WGS) entry which is preliminary data.</text>
</comment>
<name>A0A427AI09_ENSVE</name>